<dbReference type="GO" id="GO:0000139">
    <property type="term" value="C:Golgi membrane"/>
    <property type="evidence" value="ECO:0007669"/>
    <property type="project" value="TreeGrafter"/>
</dbReference>
<keyword evidence="4 8" id="KW-0812">Transmembrane</keyword>
<evidence type="ECO:0000313" key="9">
    <source>
        <dbReference type="EMBL" id="PRP88931.1"/>
    </source>
</evidence>
<dbReference type="EMBL" id="MDYQ01000007">
    <property type="protein sequence ID" value="PRP88931.1"/>
    <property type="molecule type" value="Genomic_DNA"/>
</dbReference>
<feature type="transmembrane region" description="Helical" evidence="8">
    <location>
        <begin position="46"/>
        <end position="70"/>
    </location>
</feature>
<dbReference type="OrthoDB" id="16233at2759"/>
<feature type="transmembrane region" description="Helical" evidence="8">
    <location>
        <begin position="187"/>
        <end position="207"/>
    </location>
</feature>
<dbReference type="GO" id="GO:0005459">
    <property type="term" value="F:UDP-galactose transmembrane transporter activity"/>
    <property type="evidence" value="ECO:0007669"/>
    <property type="project" value="TreeGrafter"/>
</dbReference>
<feature type="transmembrane region" description="Helical" evidence="8">
    <location>
        <begin position="6"/>
        <end position="25"/>
    </location>
</feature>
<feature type="transmembrane region" description="Helical" evidence="8">
    <location>
        <begin position="117"/>
        <end position="135"/>
    </location>
</feature>
<proteinExistence type="inferred from homology"/>
<dbReference type="InterPro" id="IPR037185">
    <property type="entry name" value="EmrE-like"/>
</dbReference>
<evidence type="ECO:0000313" key="10">
    <source>
        <dbReference type="Proteomes" id="UP000241769"/>
    </source>
</evidence>
<evidence type="ECO:0000256" key="8">
    <source>
        <dbReference type="SAM" id="Phobius"/>
    </source>
</evidence>
<name>A0A2P6NYA1_9EUKA</name>
<dbReference type="FunCoup" id="A0A2P6NYA1">
    <property type="interactions" value="631"/>
</dbReference>
<evidence type="ECO:0000256" key="1">
    <source>
        <dbReference type="ARBA" id="ARBA00004477"/>
    </source>
</evidence>
<dbReference type="PANTHER" id="PTHR10778:SF10">
    <property type="entry name" value="SOLUTE CARRIER FAMILY 35 MEMBER B1"/>
    <property type="match status" value="1"/>
</dbReference>
<comment type="caution">
    <text evidence="9">The sequence shown here is derived from an EMBL/GenBank/DDBJ whole genome shotgun (WGS) entry which is preliminary data.</text>
</comment>
<evidence type="ECO:0000256" key="5">
    <source>
        <dbReference type="ARBA" id="ARBA00022824"/>
    </source>
</evidence>
<feature type="transmembrane region" description="Helical" evidence="8">
    <location>
        <begin position="248"/>
        <end position="266"/>
    </location>
</feature>
<keyword evidence="3" id="KW-0813">Transport</keyword>
<dbReference type="Proteomes" id="UP000241769">
    <property type="component" value="Unassembled WGS sequence"/>
</dbReference>
<organism evidence="9 10">
    <name type="scientific">Planoprotostelium fungivorum</name>
    <dbReference type="NCBI Taxonomy" id="1890364"/>
    <lineage>
        <taxon>Eukaryota</taxon>
        <taxon>Amoebozoa</taxon>
        <taxon>Evosea</taxon>
        <taxon>Variosea</taxon>
        <taxon>Cavosteliida</taxon>
        <taxon>Cavosteliaceae</taxon>
        <taxon>Planoprotostelium</taxon>
    </lineage>
</organism>
<dbReference type="PANTHER" id="PTHR10778">
    <property type="entry name" value="SOLUTE CARRIER FAMILY 35 MEMBER B"/>
    <property type="match status" value="1"/>
</dbReference>
<keyword evidence="10" id="KW-1185">Reference proteome</keyword>
<keyword evidence="7 8" id="KW-0472">Membrane</keyword>
<sequence length="368" mass="41308">MANKTVFFIVSVVGIYASYLIFSIFQENISKSRFGPENEKFRFTSFLLFCQSITDVIIVKIEYSWIAAAVMGAMYCSNTALQYVSFPTSVLAKSCKPIPVMLMGLIVLGKKQTTTKYICVSLITGGIAVFMMAGGSGKHKAESSDSLYGLILLTLSLTLDGIIGPLQERVQSKYKPMPKHMMYYTNAWSSFFLFFILILTGDGINGLKFCSRHPELTPSPRSWDRTSSTSGPLQERVQSKYKPMPKHMMYYTNAWSSFFLFFILILTGDGINGLKFCSRHPEIIWQILAYSVTSVVGQNFIYLSLYYFGSLTTSIITTTRKFFTILISVIYFGNALSETQWLGVAIVFLGLVIDAVPFNRLSTKSKTQ</sequence>
<dbReference type="InParanoid" id="A0A2P6NYA1"/>
<keyword evidence="6 8" id="KW-1133">Transmembrane helix</keyword>
<feature type="transmembrane region" description="Helical" evidence="8">
    <location>
        <begin position="147"/>
        <end position="166"/>
    </location>
</feature>
<feature type="transmembrane region" description="Helical" evidence="8">
    <location>
        <begin position="341"/>
        <end position="358"/>
    </location>
</feature>
<dbReference type="STRING" id="1890364.A0A2P6NYA1"/>
<keyword evidence="5" id="KW-0256">Endoplasmic reticulum</keyword>
<comment type="subcellular location">
    <subcellularLocation>
        <location evidence="1">Endoplasmic reticulum membrane</location>
        <topology evidence="1">Multi-pass membrane protein</topology>
    </subcellularLocation>
</comment>
<feature type="transmembrane region" description="Helical" evidence="8">
    <location>
        <begin position="287"/>
        <end position="308"/>
    </location>
</feature>
<dbReference type="InterPro" id="IPR013657">
    <property type="entry name" value="SCL35B1-4/HUT1"/>
</dbReference>
<evidence type="ECO:0000256" key="7">
    <source>
        <dbReference type="ARBA" id="ARBA00023136"/>
    </source>
</evidence>
<evidence type="ECO:0000256" key="4">
    <source>
        <dbReference type="ARBA" id="ARBA00022692"/>
    </source>
</evidence>
<reference evidence="9 10" key="1">
    <citation type="journal article" date="2018" name="Genome Biol. Evol.">
        <title>Multiple Roots of Fruiting Body Formation in Amoebozoa.</title>
        <authorList>
            <person name="Hillmann F."/>
            <person name="Forbes G."/>
            <person name="Novohradska S."/>
            <person name="Ferling I."/>
            <person name="Riege K."/>
            <person name="Groth M."/>
            <person name="Westermann M."/>
            <person name="Marz M."/>
            <person name="Spaller T."/>
            <person name="Winckler T."/>
            <person name="Schaap P."/>
            <person name="Glockner G."/>
        </authorList>
    </citation>
    <scope>NUCLEOTIDE SEQUENCE [LARGE SCALE GENOMIC DNA]</scope>
    <source>
        <strain evidence="9 10">Jena</strain>
    </source>
</reference>
<accession>A0A2P6NYA1</accession>
<evidence type="ECO:0000256" key="6">
    <source>
        <dbReference type="ARBA" id="ARBA00022989"/>
    </source>
</evidence>
<dbReference type="SUPFAM" id="SSF103481">
    <property type="entry name" value="Multidrug resistance efflux transporter EmrE"/>
    <property type="match status" value="2"/>
</dbReference>
<dbReference type="AlphaFoldDB" id="A0A2P6NYA1"/>
<dbReference type="Pfam" id="PF08449">
    <property type="entry name" value="UAA"/>
    <property type="match status" value="2"/>
</dbReference>
<dbReference type="GO" id="GO:0005460">
    <property type="term" value="F:UDP-glucose transmembrane transporter activity"/>
    <property type="evidence" value="ECO:0007669"/>
    <property type="project" value="TreeGrafter"/>
</dbReference>
<evidence type="ECO:0000256" key="3">
    <source>
        <dbReference type="ARBA" id="ARBA00022448"/>
    </source>
</evidence>
<dbReference type="GO" id="GO:0005789">
    <property type="term" value="C:endoplasmic reticulum membrane"/>
    <property type="evidence" value="ECO:0007669"/>
    <property type="project" value="UniProtKB-SubCell"/>
</dbReference>
<protein>
    <submittedName>
        <fullName evidence="9">Drug/Metabolite Transporter (DMT) Superfamily</fullName>
    </submittedName>
</protein>
<gene>
    <name evidence="9" type="ORF">PROFUN_00399</name>
</gene>
<comment type="similarity">
    <text evidence="2">Belongs to the nucleotide-sugar transporter family. SLC35B subfamily.</text>
</comment>
<evidence type="ECO:0000256" key="2">
    <source>
        <dbReference type="ARBA" id="ARBA00010694"/>
    </source>
</evidence>